<dbReference type="Pfam" id="PF00132">
    <property type="entry name" value="Hexapep"/>
    <property type="match status" value="1"/>
</dbReference>
<evidence type="ECO:0000256" key="2">
    <source>
        <dbReference type="ARBA" id="ARBA00022737"/>
    </source>
</evidence>
<dbReference type="PROSITE" id="PS00101">
    <property type="entry name" value="HEXAPEP_TRANSFERASES"/>
    <property type="match status" value="1"/>
</dbReference>
<proteinExistence type="predicted"/>
<accession>A0A2M8AQL9</accession>
<keyword evidence="2" id="KW-0677">Repeat</keyword>
<dbReference type="AlphaFoldDB" id="A0A2M8AQL9"/>
<evidence type="ECO:0000313" key="3">
    <source>
        <dbReference type="EMBL" id="PJB28038.1"/>
    </source>
</evidence>
<dbReference type="EMBL" id="PFUI01000278">
    <property type="protein sequence ID" value="PJB28038.1"/>
    <property type="molecule type" value="Genomic_DNA"/>
</dbReference>
<dbReference type="InterPro" id="IPR018357">
    <property type="entry name" value="Hexapep_transf_CS"/>
</dbReference>
<dbReference type="PANTHER" id="PTHR23416">
    <property type="entry name" value="SIALIC ACID SYNTHASE-RELATED"/>
    <property type="match status" value="1"/>
</dbReference>
<reference evidence="4" key="1">
    <citation type="submission" date="2017-09" db="EMBL/GenBank/DDBJ databases">
        <title>Depth-based differentiation of microbial function through sediment-hosted aquifers and enrichment of novel symbionts in the deep terrestrial subsurface.</title>
        <authorList>
            <person name="Probst A.J."/>
            <person name="Ladd B."/>
            <person name="Jarett J.K."/>
            <person name="Geller-Mcgrath D.E."/>
            <person name="Sieber C.M.K."/>
            <person name="Emerson J.B."/>
            <person name="Anantharaman K."/>
            <person name="Thomas B.C."/>
            <person name="Malmstrom R."/>
            <person name="Stieglmeier M."/>
            <person name="Klingl A."/>
            <person name="Woyke T."/>
            <person name="Ryan C.M."/>
            <person name="Banfield J.F."/>
        </authorList>
    </citation>
    <scope>NUCLEOTIDE SEQUENCE [LARGE SCALE GENOMIC DNA]</scope>
</reference>
<dbReference type="PANTHER" id="PTHR23416:SF78">
    <property type="entry name" value="LIPOPOLYSACCHARIDE BIOSYNTHESIS O-ACETYL TRANSFERASE WBBJ-RELATED"/>
    <property type="match status" value="1"/>
</dbReference>
<dbReference type="Proteomes" id="UP000231366">
    <property type="component" value="Unassembled WGS sequence"/>
</dbReference>
<dbReference type="GO" id="GO:0016740">
    <property type="term" value="F:transferase activity"/>
    <property type="evidence" value="ECO:0007669"/>
    <property type="project" value="UniProtKB-KW"/>
</dbReference>
<evidence type="ECO:0000313" key="4">
    <source>
        <dbReference type="Proteomes" id="UP000231366"/>
    </source>
</evidence>
<dbReference type="SUPFAM" id="SSF51161">
    <property type="entry name" value="Trimeric LpxA-like enzymes"/>
    <property type="match status" value="1"/>
</dbReference>
<evidence type="ECO:0000256" key="1">
    <source>
        <dbReference type="ARBA" id="ARBA00022679"/>
    </source>
</evidence>
<dbReference type="InterPro" id="IPR051159">
    <property type="entry name" value="Hexapeptide_acetyltransf"/>
</dbReference>
<dbReference type="Gene3D" id="2.160.10.10">
    <property type="entry name" value="Hexapeptide repeat proteins"/>
    <property type="match status" value="1"/>
</dbReference>
<dbReference type="InterPro" id="IPR011004">
    <property type="entry name" value="Trimer_LpxA-like_sf"/>
</dbReference>
<gene>
    <name evidence="3" type="ORF">CO110_10680</name>
</gene>
<comment type="caution">
    <text evidence="3">The sequence shown here is derived from an EMBL/GenBank/DDBJ whole genome shotgun (WGS) entry which is preliminary data.</text>
</comment>
<sequence length="91" mass="9960">MGRDIRTGIFGVFYTHNHSTEGKESIWHQPYKQAEIVIGNEVWLGSHVTVLMGVKIGDGVVIAAGAVVTKPIEEYAIVGGVPARILKMREE</sequence>
<protein>
    <recommendedName>
        <fullName evidence="5">Acetyltransferase</fullName>
    </recommendedName>
</protein>
<keyword evidence="1" id="KW-0808">Transferase</keyword>
<dbReference type="InterPro" id="IPR001451">
    <property type="entry name" value="Hexapep"/>
</dbReference>
<name>A0A2M8AQL9_9BACT</name>
<evidence type="ECO:0008006" key="5">
    <source>
        <dbReference type="Google" id="ProtNLM"/>
    </source>
</evidence>
<organism evidence="3 4">
    <name type="scientific">Candidatus Desantisbacteria bacterium CG_4_9_14_3_um_filter_40_11</name>
    <dbReference type="NCBI Taxonomy" id="1974546"/>
    <lineage>
        <taxon>Bacteria</taxon>
        <taxon>Candidatus Desantisiibacteriota</taxon>
    </lineage>
</organism>